<dbReference type="RefSeq" id="WP_231483231.1">
    <property type="nucleotide sequence ID" value="NZ_BAAAZO010000003.1"/>
</dbReference>
<comment type="caution">
    <text evidence="2">The sequence shown here is derived from an EMBL/GenBank/DDBJ whole genome shotgun (WGS) entry which is preliminary data.</text>
</comment>
<dbReference type="PANTHER" id="PTHR37298:SF1">
    <property type="entry name" value="UPF0111 PROTEIN YKAA"/>
    <property type="match status" value="1"/>
</dbReference>
<protein>
    <submittedName>
        <fullName evidence="2">DUF47 family protein</fullName>
    </submittedName>
</protein>
<reference evidence="3" key="1">
    <citation type="journal article" date="2019" name="Int. J. Syst. Evol. Microbiol.">
        <title>The Global Catalogue of Microorganisms (GCM) 10K type strain sequencing project: providing services to taxonomists for standard genome sequencing and annotation.</title>
        <authorList>
            <consortium name="The Broad Institute Genomics Platform"/>
            <consortium name="The Broad Institute Genome Sequencing Center for Infectious Disease"/>
            <person name="Wu L."/>
            <person name="Ma J."/>
        </authorList>
    </citation>
    <scope>NUCLEOTIDE SEQUENCE [LARGE SCALE GENOMIC DNA]</scope>
    <source>
        <strain evidence="3">JCM 16902</strain>
    </source>
</reference>
<evidence type="ECO:0000313" key="2">
    <source>
        <dbReference type="EMBL" id="GAA3606115.1"/>
    </source>
</evidence>
<organism evidence="2 3">
    <name type="scientific">Kineosporia mesophila</name>
    <dbReference type="NCBI Taxonomy" id="566012"/>
    <lineage>
        <taxon>Bacteria</taxon>
        <taxon>Bacillati</taxon>
        <taxon>Actinomycetota</taxon>
        <taxon>Actinomycetes</taxon>
        <taxon>Kineosporiales</taxon>
        <taxon>Kineosporiaceae</taxon>
        <taxon>Kineosporia</taxon>
    </lineage>
</organism>
<keyword evidence="3" id="KW-1185">Reference proteome</keyword>
<dbReference type="InterPro" id="IPR038078">
    <property type="entry name" value="PhoU-like_sf"/>
</dbReference>
<dbReference type="InterPro" id="IPR052912">
    <property type="entry name" value="UPF0111_domain"/>
</dbReference>
<dbReference type="Proteomes" id="UP001501074">
    <property type="component" value="Unassembled WGS sequence"/>
</dbReference>
<dbReference type="EMBL" id="BAAAZO010000003">
    <property type="protein sequence ID" value="GAA3606115.1"/>
    <property type="molecule type" value="Genomic_DNA"/>
</dbReference>
<name>A0ABP6ZFK8_9ACTN</name>
<evidence type="ECO:0000256" key="1">
    <source>
        <dbReference type="ARBA" id="ARBA00008591"/>
    </source>
</evidence>
<evidence type="ECO:0000313" key="3">
    <source>
        <dbReference type="Proteomes" id="UP001501074"/>
    </source>
</evidence>
<dbReference type="PANTHER" id="PTHR37298">
    <property type="entry name" value="UPF0111 PROTEIN YKAA"/>
    <property type="match status" value="1"/>
</dbReference>
<sequence>MRLRLTPRDTTIIDLIVQAGNALVEGADLLQAVIRAQAGDRPDLLLKVRDAEHASDEIVHATMRKLNTTFVTPFDREDIYALSSALDDCMDNMEAAADMVVLANPAKLPDGVEIQLSVLQQQAAVTAAALPGLHTMKGLEEYWVEINRLENDADEAYRDMLAELFSGAYQPLELLKVREVIDALEDAADAFELVSHHVETIAVKES</sequence>
<gene>
    <name evidence="2" type="ORF">GCM10022223_22470</name>
</gene>
<comment type="similarity">
    <text evidence="1">Belongs to the UPF0111 family.</text>
</comment>
<dbReference type="InterPro" id="IPR018445">
    <property type="entry name" value="Put_Phosphate_transp_reg"/>
</dbReference>
<dbReference type="Pfam" id="PF01865">
    <property type="entry name" value="PhoU_div"/>
    <property type="match status" value="1"/>
</dbReference>
<accession>A0ABP6ZFK8</accession>
<proteinExistence type="inferred from homology"/>
<dbReference type="Gene3D" id="1.20.58.220">
    <property type="entry name" value="Phosphate transport system protein phou homolog 2, domain 2"/>
    <property type="match status" value="1"/>
</dbReference>